<evidence type="ECO:0000313" key="2">
    <source>
        <dbReference type="Proteomes" id="UP001154312"/>
    </source>
</evidence>
<sequence>MVAFLVKELERVVLWLNNGKPLDDEKLWSEINRKNLVSQKIRTILDLRLKAPLYLSSIPTMQLLVGSTHYFGQPEKYIALLDQLIDELTLAARIPEDRFFIPIVFAGGGSGMGILQVIEESHGAVVGWEAAGTGDYRLDVPPLESIAHYLLDAQSHGELGEGAGTSATYRRFRMKELINKTRAKGIISLSHWKPMCIRNLQPRNRSYVFGQRHSATPAVTAAA</sequence>
<accession>A0A9X4H5X1</accession>
<protein>
    <submittedName>
        <fullName evidence="1">2-hydroxyacyl-CoA dehydratase family protein</fullName>
    </submittedName>
</protein>
<organism evidence="1 2">
    <name type="scientific">Pelotomaculum isophthalicicum JI</name>
    <dbReference type="NCBI Taxonomy" id="947010"/>
    <lineage>
        <taxon>Bacteria</taxon>
        <taxon>Bacillati</taxon>
        <taxon>Bacillota</taxon>
        <taxon>Clostridia</taxon>
        <taxon>Eubacteriales</taxon>
        <taxon>Desulfotomaculaceae</taxon>
        <taxon>Pelotomaculum</taxon>
    </lineage>
</organism>
<proteinExistence type="predicted"/>
<dbReference type="RefSeq" id="WP_277444123.1">
    <property type="nucleotide sequence ID" value="NZ_JAKOAV010000018.1"/>
</dbReference>
<evidence type="ECO:0000313" key="1">
    <source>
        <dbReference type="EMBL" id="MDF9408747.1"/>
    </source>
</evidence>
<gene>
    <name evidence="1" type="ORF">L7E55_10335</name>
</gene>
<reference evidence="1" key="1">
    <citation type="submission" date="2022-02" db="EMBL/GenBank/DDBJ databases">
        <authorList>
            <person name="Leng L."/>
        </authorList>
    </citation>
    <scope>NUCLEOTIDE SEQUENCE</scope>
    <source>
        <strain evidence="1">JI</strain>
    </source>
</reference>
<dbReference type="AlphaFoldDB" id="A0A9X4H5X1"/>
<dbReference type="InterPro" id="IPR010327">
    <property type="entry name" value="FldB/FldC_alpha/beta"/>
</dbReference>
<dbReference type="Proteomes" id="UP001154312">
    <property type="component" value="Unassembled WGS sequence"/>
</dbReference>
<comment type="caution">
    <text evidence="1">The sequence shown here is derived from an EMBL/GenBank/DDBJ whole genome shotgun (WGS) entry which is preliminary data.</text>
</comment>
<keyword evidence="2" id="KW-1185">Reference proteome</keyword>
<dbReference type="EMBL" id="JAKOAV010000018">
    <property type="protein sequence ID" value="MDF9408747.1"/>
    <property type="molecule type" value="Genomic_DNA"/>
</dbReference>
<dbReference type="Pfam" id="PF06050">
    <property type="entry name" value="HGD-D"/>
    <property type="match status" value="1"/>
</dbReference>
<name>A0A9X4H5X1_9FIRM</name>